<dbReference type="RefSeq" id="XP_056038854.1">
    <property type="nucleotide sequence ID" value="XM_056181772.1"/>
</dbReference>
<reference evidence="2 3" key="1">
    <citation type="journal article" date="2023" name="G3 (Bethesda)">
        <title>A high-quality reference genome for the fission yeast Schizosaccharomyces osmophilus.</title>
        <authorList>
            <person name="Jia G.S."/>
            <person name="Zhang W.C."/>
            <person name="Liang Y."/>
            <person name="Liu X.H."/>
            <person name="Rhind N."/>
            <person name="Pidoux A."/>
            <person name="Brysch-Herzberg M."/>
            <person name="Du L.L."/>
        </authorList>
    </citation>
    <scope>NUCLEOTIDE SEQUENCE [LARGE SCALE GENOMIC DNA]</scope>
    <source>
        <strain evidence="2 3">CBS 15793</strain>
    </source>
</reference>
<dbReference type="EMBL" id="CP115612">
    <property type="protein sequence ID" value="WBW74611.1"/>
    <property type="molecule type" value="Genomic_DNA"/>
</dbReference>
<feature type="compositionally biased region" description="Basic and acidic residues" evidence="1">
    <location>
        <begin position="112"/>
        <end position="126"/>
    </location>
</feature>
<feature type="compositionally biased region" description="Polar residues" evidence="1">
    <location>
        <begin position="467"/>
        <end position="484"/>
    </location>
</feature>
<organism evidence="2 3">
    <name type="scientific">Schizosaccharomyces osmophilus</name>
    <dbReference type="NCBI Taxonomy" id="2545709"/>
    <lineage>
        <taxon>Eukaryota</taxon>
        <taxon>Fungi</taxon>
        <taxon>Dikarya</taxon>
        <taxon>Ascomycota</taxon>
        <taxon>Taphrinomycotina</taxon>
        <taxon>Schizosaccharomycetes</taxon>
        <taxon>Schizosaccharomycetales</taxon>
        <taxon>Schizosaccharomycetaceae</taxon>
        <taxon>Schizosaccharomyces</taxon>
    </lineage>
</organism>
<dbReference type="Proteomes" id="UP001212411">
    <property type="component" value="Chromosome 2"/>
</dbReference>
<proteinExistence type="predicted"/>
<feature type="compositionally biased region" description="Basic and acidic residues" evidence="1">
    <location>
        <begin position="146"/>
        <end position="159"/>
    </location>
</feature>
<evidence type="ECO:0000313" key="2">
    <source>
        <dbReference type="EMBL" id="WBW74611.1"/>
    </source>
</evidence>
<sequence length="484" mass="53165">MSEVAFEETLIYAPVKTLVFMDTKTFHNQTIENTWHSSPNMSVQVEEALTPDAEKNTMPSDGLDSAEKSQTGENEGQTKIAEPKVAEKSVDEDEHGSESPKVKSDSVNVQDQETKEQVRDDEHVVDVDDSQSFVEQGGEEEEEKGEESKDLSDFTDVTKTKPVTTKTEEGSDMAPSNDVLDFEWVSKGLVLFPDSSVCSFIDNNDGNAFIYSTSDDLSENTLEDLFGIVRARLESLDALGSESELVCEFSDLNLKIAEDNVYANQIHLVDILELLSVHCSHGNSFSVLFTTQPRFIARYNTLVQDVSGASASELDLDEDSNEASALVPDLSKESEEDIPPDTTTDDQTHTAKNVLDEGEVFSNNSNFQNTKIPATEHIAADEQPGIDVSDLTAEHLDDSALGSILEDINNNGEMVSSTTPFESFLDEEQVKLDVIKESQTQNGKRRLDDFDNILEEDTVDQGGDGIQITSPKKSKLVTSSSEAS</sequence>
<name>A0AAF0AWE9_9SCHI</name>
<gene>
    <name evidence="2" type="ORF">SOMG_02981</name>
</gene>
<dbReference type="AlphaFoldDB" id="A0AAF0AWE9"/>
<protein>
    <submittedName>
        <fullName evidence="2">Meiotic recombination protein</fullName>
    </submittedName>
</protein>
<feature type="region of interest" description="Disordered" evidence="1">
    <location>
        <begin position="47"/>
        <end position="174"/>
    </location>
</feature>
<feature type="compositionally biased region" description="Polar residues" evidence="1">
    <location>
        <begin position="68"/>
        <end position="77"/>
    </location>
</feature>
<dbReference type="InterPro" id="IPR018822">
    <property type="entry name" value="UPF0646"/>
</dbReference>
<dbReference type="Pfam" id="PF10336">
    <property type="entry name" value="DUF2420"/>
    <property type="match status" value="1"/>
</dbReference>
<feature type="region of interest" description="Disordered" evidence="1">
    <location>
        <begin position="456"/>
        <end position="484"/>
    </location>
</feature>
<dbReference type="GeneID" id="80876461"/>
<evidence type="ECO:0000313" key="3">
    <source>
        <dbReference type="Proteomes" id="UP001212411"/>
    </source>
</evidence>
<evidence type="ECO:0000256" key="1">
    <source>
        <dbReference type="SAM" id="MobiDB-lite"/>
    </source>
</evidence>
<feature type="region of interest" description="Disordered" evidence="1">
    <location>
        <begin position="311"/>
        <end position="350"/>
    </location>
</feature>
<dbReference type="KEGG" id="som:SOMG_02981"/>
<accession>A0AAF0AWE9</accession>
<keyword evidence="3" id="KW-1185">Reference proteome</keyword>